<evidence type="ECO:0000313" key="1">
    <source>
        <dbReference type="EMBL" id="PNG17588.1"/>
    </source>
</evidence>
<accession>A0A2N8TEX4</accession>
<reference evidence="1 2" key="1">
    <citation type="submission" date="2018-01" db="EMBL/GenBank/DDBJ databases">
        <title>Draft genome sequence of Streptomyces sp. 13K301.</title>
        <authorList>
            <person name="Sahin N."/>
            <person name="Saygin H."/>
            <person name="Ay H."/>
        </authorList>
    </citation>
    <scope>NUCLEOTIDE SEQUENCE [LARGE SCALE GENOMIC DNA]</scope>
    <source>
        <strain evidence="1 2">13K301</strain>
    </source>
</reference>
<comment type="caution">
    <text evidence="1">The sequence shown here is derived from an EMBL/GenBank/DDBJ whole genome shotgun (WGS) entry which is preliminary data.</text>
</comment>
<keyword evidence="2" id="KW-1185">Reference proteome</keyword>
<evidence type="ECO:0000313" key="2">
    <source>
        <dbReference type="Proteomes" id="UP000235943"/>
    </source>
</evidence>
<dbReference type="Proteomes" id="UP000235943">
    <property type="component" value="Unassembled WGS sequence"/>
</dbReference>
<protein>
    <submittedName>
        <fullName evidence="1">Uncharacterized protein</fullName>
    </submittedName>
</protein>
<dbReference type="AlphaFoldDB" id="A0A2N8TEX4"/>
<dbReference type="RefSeq" id="WP_102913089.1">
    <property type="nucleotide sequence ID" value="NZ_POUC01000430.1"/>
</dbReference>
<organism evidence="1 2">
    <name type="scientific">Streptomyces cahuitamycinicus</name>
    <dbReference type="NCBI Taxonomy" id="2070367"/>
    <lineage>
        <taxon>Bacteria</taxon>
        <taxon>Bacillati</taxon>
        <taxon>Actinomycetota</taxon>
        <taxon>Actinomycetes</taxon>
        <taxon>Kitasatosporales</taxon>
        <taxon>Streptomycetaceae</taxon>
        <taxon>Streptomyces</taxon>
    </lineage>
</organism>
<dbReference type="EMBL" id="POUC01000430">
    <property type="protein sequence ID" value="PNG17588.1"/>
    <property type="molecule type" value="Genomic_DNA"/>
</dbReference>
<proteinExistence type="predicted"/>
<dbReference type="OrthoDB" id="4223823at2"/>
<gene>
    <name evidence="1" type="ORF">C1J00_35665</name>
</gene>
<sequence length="65" mass="7341">MSREPLNADPSAERLSLIGTIASALRDATDGDVWHAVGLIYELAHDRMEPADVKREFEELRLRHV</sequence>
<name>A0A2N8TEX4_9ACTN</name>